<dbReference type="Gene3D" id="2.160.20.10">
    <property type="entry name" value="Single-stranded right-handed beta-helix, Pectin lyase-like"/>
    <property type="match status" value="1"/>
</dbReference>
<evidence type="ECO:0000313" key="5">
    <source>
        <dbReference type="EMBL" id="GIG52515.1"/>
    </source>
</evidence>
<dbReference type="InterPro" id="IPR051801">
    <property type="entry name" value="GH28_Enzymes"/>
</dbReference>
<keyword evidence="3 4" id="KW-0326">Glycosidase</keyword>
<comment type="caution">
    <text evidence="5">The sequence shown here is derived from an EMBL/GenBank/DDBJ whole genome shotgun (WGS) entry which is preliminary data.</text>
</comment>
<reference evidence="5" key="1">
    <citation type="submission" date="2021-01" db="EMBL/GenBank/DDBJ databases">
        <title>Whole genome shotgun sequence of Dactylosporangium siamense NBRC 106093.</title>
        <authorList>
            <person name="Komaki H."/>
            <person name="Tamura T."/>
        </authorList>
    </citation>
    <scope>NUCLEOTIDE SEQUENCE</scope>
    <source>
        <strain evidence="5">NBRC 106093</strain>
    </source>
</reference>
<evidence type="ECO:0000256" key="3">
    <source>
        <dbReference type="ARBA" id="ARBA00023295"/>
    </source>
</evidence>
<dbReference type="PANTHER" id="PTHR31339:SF9">
    <property type="entry name" value="PLASMIN AND FIBRONECTIN-BINDING PROTEIN A"/>
    <property type="match status" value="1"/>
</dbReference>
<dbReference type="Proteomes" id="UP000660611">
    <property type="component" value="Unassembled WGS sequence"/>
</dbReference>
<comment type="similarity">
    <text evidence="1 4">Belongs to the glycosyl hydrolase 28 family.</text>
</comment>
<keyword evidence="6" id="KW-1185">Reference proteome</keyword>
<name>A0A919PXC8_9ACTN</name>
<dbReference type="PANTHER" id="PTHR31339">
    <property type="entry name" value="PECTIN LYASE-RELATED"/>
    <property type="match status" value="1"/>
</dbReference>
<evidence type="ECO:0000256" key="4">
    <source>
        <dbReference type="RuleBase" id="RU361169"/>
    </source>
</evidence>
<dbReference type="GO" id="GO:0004650">
    <property type="term" value="F:polygalacturonase activity"/>
    <property type="evidence" value="ECO:0007669"/>
    <property type="project" value="InterPro"/>
</dbReference>
<dbReference type="GO" id="GO:0005975">
    <property type="term" value="P:carbohydrate metabolic process"/>
    <property type="evidence" value="ECO:0007669"/>
    <property type="project" value="InterPro"/>
</dbReference>
<organism evidence="5 6">
    <name type="scientific">Dactylosporangium siamense</name>
    <dbReference type="NCBI Taxonomy" id="685454"/>
    <lineage>
        <taxon>Bacteria</taxon>
        <taxon>Bacillati</taxon>
        <taxon>Actinomycetota</taxon>
        <taxon>Actinomycetes</taxon>
        <taxon>Micromonosporales</taxon>
        <taxon>Micromonosporaceae</taxon>
        <taxon>Dactylosporangium</taxon>
    </lineage>
</organism>
<evidence type="ECO:0000256" key="2">
    <source>
        <dbReference type="ARBA" id="ARBA00022801"/>
    </source>
</evidence>
<dbReference type="InterPro" id="IPR011050">
    <property type="entry name" value="Pectin_lyase_fold/virulence"/>
</dbReference>
<dbReference type="InterPro" id="IPR000743">
    <property type="entry name" value="Glyco_hydro_28"/>
</dbReference>
<dbReference type="EMBL" id="BONQ01000182">
    <property type="protein sequence ID" value="GIG52515.1"/>
    <property type="molecule type" value="Genomic_DNA"/>
</dbReference>
<gene>
    <name evidence="5" type="ORF">Dsi01nite_105560</name>
</gene>
<keyword evidence="2 4" id="KW-0378">Hydrolase</keyword>
<dbReference type="Pfam" id="PF00295">
    <property type="entry name" value="Glyco_hydro_28"/>
    <property type="match status" value="1"/>
</dbReference>
<dbReference type="AlphaFoldDB" id="A0A919PXC8"/>
<dbReference type="SUPFAM" id="SSF51126">
    <property type="entry name" value="Pectin lyase-like"/>
    <property type="match status" value="1"/>
</dbReference>
<proteinExistence type="inferred from homology"/>
<sequence length="650" mass="68066">MHRMSLHKATPARRRWIVVTLTLVVAAGWAVFPLPASAAGVFNVRDYGAAGNGTTNDTPAIDRAIVAANAAGGGTVQFPAGTYRSANTIHMLNNVTLQLDSGSTIMGASGTGYDLAEANPNSAYQDFGHSHFRNAMITGNALSNIGFVGSGTIDGGGFLSNFDDPGAGRIDKVISLTRCANLELSGITIRRAGHFAALINGCNGVHSDGLVIDTAGNQDGWNIVNTQNVVITNADIRANDDALVFKSDWALGQRFTNGHVRVTNSRLSAGCCNAIQFGSETCSDFSDYVFDGITITGANKAGLGMVTMDGANISDVHYRNITMSGVASPIFTKVGTRRRCGDNPGVGSVNNVTYEHITGTGKGPHTALLWGADSSHQVRNVTFDNVDLTVPGGSANRGTAVPSDNPNDYSTTSIGTAPSYGWYLHNVNGIRFIDSSVRFVNNDDRPAVIADAGGTVTFDHFTGQRGTGAPNDIRFQGITGYCVTNSVNTSGGALRVSQTGSTQNCGTALTISGLTVADTANATDWSVQPNLTNGVTQYADRAYTLGAVPSGLTGAQWIRTANDSKAATANPLVRFTVNRQATVNVAVDTRRGRLSWMDSSWTDTGGRITNNEGTPRTFAVFSKVFAAGQIALGPNGDSGNTSSMYTIIVT</sequence>
<evidence type="ECO:0000256" key="1">
    <source>
        <dbReference type="ARBA" id="ARBA00008834"/>
    </source>
</evidence>
<evidence type="ECO:0000313" key="6">
    <source>
        <dbReference type="Proteomes" id="UP000660611"/>
    </source>
</evidence>
<dbReference type="InterPro" id="IPR012334">
    <property type="entry name" value="Pectin_lyas_fold"/>
</dbReference>
<protein>
    <submittedName>
        <fullName evidence="5">Uncharacterized protein</fullName>
    </submittedName>
</protein>
<accession>A0A919PXC8</accession>